<sequence>MLFIIDKEEEKEVSYIEIDYENDWAGEDFIITAGF</sequence>
<proteinExistence type="predicted"/>
<dbReference type="Proteomes" id="UP001314903">
    <property type="component" value="Unassembled WGS sequence"/>
</dbReference>
<organism evidence="1 2">
    <name type="scientific">Acetoanaerobium pronyense</name>
    <dbReference type="NCBI Taxonomy" id="1482736"/>
    <lineage>
        <taxon>Bacteria</taxon>
        <taxon>Bacillati</taxon>
        <taxon>Bacillota</taxon>
        <taxon>Clostridia</taxon>
        <taxon>Peptostreptococcales</taxon>
        <taxon>Filifactoraceae</taxon>
        <taxon>Acetoanaerobium</taxon>
    </lineage>
</organism>
<reference evidence="1 2" key="1">
    <citation type="submission" date="2021-03" db="EMBL/GenBank/DDBJ databases">
        <title>Genomic Encyclopedia of Type Strains, Phase IV (KMG-IV): sequencing the most valuable type-strain genomes for metagenomic binning, comparative biology and taxonomic classification.</title>
        <authorList>
            <person name="Goeker M."/>
        </authorList>
    </citation>
    <scope>NUCLEOTIDE SEQUENCE [LARGE SCALE GENOMIC DNA]</scope>
    <source>
        <strain evidence="1 2">DSM 27512</strain>
    </source>
</reference>
<accession>A0ABS4KNN6</accession>
<evidence type="ECO:0000313" key="1">
    <source>
        <dbReference type="EMBL" id="MBP2028920.1"/>
    </source>
</evidence>
<dbReference type="EMBL" id="JAGGLI010000048">
    <property type="protein sequence ID" value="MBP2028920.1"/>
    <property type="molecule type" value="Genomic_DNA"/>
</dbReference>
<evidence type="ECO:0000313" key="2">
    <source>
        <dbReference type="Proteomes" id="UP001314903"/>
    </source>
</evidence>
<keyword evidence="2" id="KW-1185">Reference proteome</keyword>
<protein>
    <submittedName>
        <fullName evidence="1">Fe-S cluster assembly iron-binding protein IscA</fullName>
    </submittedName>
</protein>
<gene>
    <name evidence="1" type="ORF">J2Z35_002758</name>
</gene>
<name>A0ABS4KNN6_9FIRM</name>
<comment type="caution">
    <text evidence="1">The sequence shown here is derived from an EMBL/GenBank/DDBJ whole genome shotgun (WGS) entry which is preliminary data.</text>
</comment>